<reference evidence="2 3" key="1">
    <citation type="journal article" date="2004" name="Extremophiles">
        <title>Halobacillus locisalis sp. nov., a halophilic bacterium isolated from a marine solar saltern of the Yellow Sea in Korea.</title>
        <authorList>
            <person name="Yoon J.H."/>
            <person name="Kang K.H."/>
            <person name="Oh T.K."/>
            <person name="Park Y.H."/>
        </authorList>
    </citation>
    <scope>NUCLEOTIDE SEQUENCE [LARGE SCALE GENOMIC DNA]</scope>
    <source>
        <strain evidence="2 3">KCTC 3788</strain>
    </source>
</reference>
<evidence type="ECO:0000256" key="1">
    <source>
        <dbReference type="SAM" id="MobiDB-lite"/>
    </source>
</evidence>
<dbReference type="InterPro" id="IPR013367">
    <property type="entry name" value="Flagellar_put"/>
</dbReference>
<comment type="caution">
    <text evidence="2">The sequence shown here is derived from an EMBL/GenBank/DDBJ whole genome shotgun (WGS) entry which is preliminary data.</text>
</comment>
<organism evidence="2 3">
    <name type="scientific">Halobacillus locisalis</name>
    <dbReference type="NCBI Taxonomy" id="220753"/>
    <lineage>
        <taxon>Bacteria</taxon>
        <taxon>Bacillati</taxon>
        <taxon>Bacillota</taxon>
        <taxon>Bacilli</taxon>
        <taxon>Bacillales</taxon>
        <taxon>Bacillaceae</taxon>
        <taxon>Halobacillus</taxon>
    </lineage>
</organism>
<keyword evidence="3" id="KW-1185">Reference proteome</keyword>
<dbReference type="Pfam" id="PF12611">
    <property type="entry name" value="Flagellar_put"/>
    <property type="match status" value="1"/>
</dbReference>
<gene>
    <name evidence="2" type="ORF">H0266_04240</name>
</gene>
<keyword evidence="2" id="KW-0969">Cilium</keyword>
<dbReference type="Proteomes" id="UP000571017">
    <property type="component" value="Unassembled WGS sequence"/>
</dbReference>
<keyword evidence="2" id="KW-0966">Cell projection</keyword>
<accession>A0A838CPW6</accession>
<proteinExistence type="predicted"/>
<sequence>MAKVNPHVHQLHQPLPTKSPTKHTKTNDISFRDALQEATQLKVSKHASERLKERNISIDDKQWSDISAKMTEAKRKGVTDSLVITDQAALVVSTKNHTVVTALAKDEASSKVFTNINGTILMDS</sequence>
<evidence type="ECO:0000313" key="2">
    <source>
        <dbReference type="EMBL" id="MBA2174107.1"/>
    </source>
</evidence>
<name>A0A838CPW6_9BACI</name>
<dbReference type="EMBL" id="JACEFG010000001">
    <property type="protein sequence ID" value="MBA2174107.1"/>
    <property type="molecule type" value="Genomic_DNA"/>
</dbReference>
<protein>
    <submittedName>
        <fullName evidence="2">Flagellar protein</fullName>
    </submittedName>
</protein>
<dbReference type="RefSeq" id="WP_181471122.1">
    <property type="nucleotide sequence ID" value="NZ_JACEFG010000001.1"/>
</dbReference>
<keyword evidence="2" id="KW-0282">Flagellum</keyword>
<feature type="region of interest" description="Disordered" evidence="1">
    <location>
        <begin position="1"/>
        <end position="26"/>
    </location>
</feature>
<dbReference type="NCBIfam" id="TIGR02530">
    <property type="entry name" value="flg_new"/>
    <property type="match status" value="1"/>
</dbReference>
<evidence type="ECO:0000313" key="3">
    <source>
        <dbReference type="Proteomes" id="UP000571017"/>
    </source>
</evidence>
<dbReference type="AlphaFoldDB" id="A0A838CPW6"/>